<proteinExistence type="predicted"/>
<accession>A0A1F7GID1</accession>
<dbReference type="AlphaFoldDB" id="A0A1F7GID1"/>
<evidence type="ECO:0000313" key="2">
    <source>
        <dbReference type="Proteomes" id="UP000176850"/>
    </source>
</evidence>
<protein>
    <submittedName>
        <fullName evidence="1">Uncharacterized protein</fullName>
    </submittedName>
</protein>
<gene>
    <name evidence="1" type="ORF">A2799_01180</name>
</gene>
<name>A0A1F7GID1_9BACT</name>
<reference evidence="1 2" key="1">
    <citation type="journal article" date="2016" name="Nat. Commun.">
        <title>Thousands of microbial genomes shed light on interconnected biogeochemical processes in an aquifer system.</title>
        <authorList>
            <person name="Anantharaman K."/>
            <person name="Brown C.T."/>
            <person name="Hug L.A."/>
            <person name="Sharon I."/>
            <person name="Castelle C.J."/>
            <person name="Probst A.J."/>
            <person name="Thomas B.C."/>
            <person name="Singh A."/>
            <person name="Wilkins M.J."/>
            <person name="Karaoz U."/>
            <person name="Brodie E.L."/>
            <person name="Williams K.H."/>
            <person name="Hubbard S.S."/>
            <person name="Banfield J.F."/>
        </authorList>
    </citation>
    <scope>NUCLEOTIDE SEQUENCE [LARGE SCALE GENOMIC DNA]</scope>
</reference>
<comment type="caution">
    <text evidence="1">The sequence shown here is derived from an EMBL/GenBank/DDBJ whole genome shotgun (WGS) entry which is preliminary data.</text>
</comment>
<organism evidence="1 2">
    <name type="scientific">Candidatus Roizmanbacteria bacterium RIFCSPHIGHO2_01_FULL_39_24</name>
    <dbReference type="NCBI Taxonomy" id="1802032"/>
    <lineage>
        <taxon>Bacteria</taxon>
        <taxon>Candidatus Roizmaniibacteriota</taxon>
    </lineage>
</organism>
<sequence length="160" mass="18217">MIDGDVRADEVRGPAGDLVIGERIHTGWGRLKEVSVASIEHDQVDLGDGDILRRILITVDDEIVVGTTLPVKVPYILQGDEPEPTGEGMRLRSLQVVASLREFMRLSDDEQETMVREFEESLVVSPEDYARVHGKFTHYRPYLRSLIKNRRFEEVKERAS</sequence>
<dbReference type="EMBL" id="MFZH01000028">
    <property type="protein sequence ID" value="OGK18703.1"/>
    <property type="molecule type" value="Genomic_DNA"/>
</dbReference>
<evidence type="ECO:0000313" key="1">
    <source>
        <dbReference type="EMBL" id="OGK18703.1"/>
    </source>
</evidence>
<dbReference type="Proteomes" id="UP000176850">
    <property type="component" value="Unassembled WGS sequence"/>
</dbReference>